<evidence type="ECO:0000313" key="3">
    <source>
        <dbReference type="EMBL" id="SFJ85889.1"/>
    </source>
</evidence>
<dbReference type="PANTHER" id="PTHR14969:SF13">
    <property type="entry name" value="AT30094P"/>
    <property type="match status" value="1"/>
</dbReference>
<keyword evidence="4" id="KW-1185">Reference proteome</keyword>
<feature type="transmembrane region" description="Helical" evidence="1">
    <location>
        <begin position="106"/>
        <end position="127"/>
    </location>
</feature>
<dbReference type="InterPro" id="IPR000326">
    <property type="entry name" value="PAP2/HPO"/>
</dbReference>
<feature type="transmembrane region" description="Helical" evidence="1">
    <location>
        <begin position="27"/>
        <end position="47"/>
    </location>
</feature>
<dbReference type="SMART" id="SM00014">
    <property type="entry name" value="acidPPc"/>
    <property type="match status" value="1"/>
</dbReference>
<dbReference type="Proteomes" id="UP000243887">
    <property type="component" value="Unassembled WGS sequence"/>
</dbReference>
<evidence type="ECO:0000313" key="4">
    <source>
        <dbReference type="Proteomes" id="UP000243887"/>
    </source>
</evidence>
<dbReference type="Gene3D" id="1.20.144.10">
    <property type="entry name" value="Phosphatidic acid phosphatase type 2/haloperoxidase"/>
    <property type="match status" value="1"/>
</dbReference>
<evidence type="ECO:0000259" key="2">
    <source>
        <dbReference type="SMART" id="SM00014"/>
    </source>
</evidence>
<keyword evidence="1" id="KW-0812">Transmembrane</keyword>
<proteinExistence type="predicted"/>
<dbReference type="OrthoDB" id="9789113at2"/>
<keyword evidence="1" id="KW-1133">Transmembrane helix</keyword>
<dbReference type="PANTHER" id="PTHR14969">
    <property type="entry name" value="SPHINGOSINE-1-PHOSPHATE PHOSPHOHYDROLASE"/>
    <property type="match status" value="1"/>
</dbReference>
<dbReference type="Pfam" id="PF01569">
    <property type="entry name" value="PAP2"/>
    <property type="match status" value="1"/>
</dbReference>
<feature type="domain" description="Phosphatidic acid phosphatase type 2/haloperoxidase" evidence="2">
    <location>
        <begin position="60"/>
        <end position="174"/>
    </location>
</feature>
<evidence type="ECO:0000256" key="1">
    <source>
        <dbReference type="SAM" id="Phobius"/>
    </source>
</evidence>
<sequence length="186" mass="22004">MLENLIALDKELLIYLNNLGSETFDPFWLIITKQLNWLPFFLMLFYFMKKKLSWKKVGIIVLFLAFLILLTDQLTNLVKYSVERLRPCNTEDIKSMIRIVKSSSSFSFFSGHASNSSATMLFLFLILRRYYKHAYLVFIFPLIFAYSRIYLSLHFPGDILVGFVVGIINGTIFYKLFQWVERKYNI</sequence>
<dbReference type="EMBL" id="FORU01000019">
    <property type="protein sequence ID" value="SFJ85889.1"/>
    <property type="molecule type" value="Genomic_DNA"/>
</dbReference>
<gene>
    <name evidence="3" type="ORF">SAMN04487893_11940</name>
</gene>
<dbReference type="AlphaFoldDB" id="A0A1I3UT95"/>
<reference evidence="4" key="1">
    <citation type="submission" date="2016-10" db="EMBL/GenBank/DDBJ databases">
        <authorList>
            <person name="Varghese N."/>
            <person name="Submissions S."/>
        </authorList>
    </citation>
    <scope>NUCLEOTIDE SEQUENCE [LARGE SCALE GENOMIC DNA]</scope>
    <source>
        <strain evidence="4">DSM 26542</strain>
    </source>
</reference>
<protein>
    <submittedName>
        <fullName evidence="3">Undecaprenyl-diphosphatase</fullName>
    </submittedName>
</protein>
<feature type="transmembrane region" description="Helical" evidence="1">
    <location>
        <begin position="134"/>
        <end position="153"/>
    </location>
</feature>
<keyword evidence="1" id="KW-0472">Membrane</keyword>
<accession>A0A1I3UT95</accession>
<dbReference type="STRING" id="1150112.SAMN04487893_11940"/>
<dbReference type="SUPFAM" id="SSF48317">
    <property type="entry name" value="Acid phosphatase/Vanadium-dependent haloperoxidase"/>
    <property type="match status" value="1"/>
</dbReference>
<organism evidence="3 4">
    <name type="scientific">Myroides guanonis</name>
    <dbReference type="NCBI Taxonomy" id="1150112"/>
    <lineage>
        <taxon>Bacteria</taxon>
        <taxon>Pseudomonadati</taxon>
        <taxon>Bacteroidota</taxon>
        <taxon>Flavobacteriia</taxon>
        <taxon>Flavobacteriales</taxon>
        <taxon>Flavobacteriaceae</taxon>
        <taxon>Myroides</taxon>
    </lineage>
</organism>
<feature type="transmembrane region" description="Helical" evidence="1">
    <location>
        <begin position="159"/>
        <end position="177"/>
    </location>
</feature>
<feature type="transmembrane region" description="Helical" evidence="1">
    <location>
        <begin position="59"/>
        <end position="78"/>
    </location>
</feature>
<name>A0A1I3UT95_9FLAO</name>
<dbReference type="InterPro" id="IPR036938">
    <property type="entry name" value="PAP2/HPO_sf"/>
</dbReference>
<dbReference type="RefSeq" id="WP_090681265.1">
    <property type="nucleotide sequence ID" value="NZ_FORU01000019.1"/>
</dbReference>